<dbReference type="AlphaFoldDB" id="A0A0A1UAI8"/>
<sequence>MTKNAEYFKITVATGAYTRSYFTDADCKIAGTTGSEAIDFTATSTSWKKSVDAKYTKEVAFTAEAKTACPNKDKKIAGVYNNGVCYKFASAYKKAVIIEDAGVKKWTLAVYNDAACTDQTSTPSKVECNKCTNDVYTACYESESPVVPDSSAINFILLALAIFAFLF</sequence>
<reference evidence="1 2" key="1">
    <citation type="submission" date="2012-10" db="EMBL/GenBank/DDBJ databases">
        <authorList>
            <person name="Zafar N."/>
            <person name="Inman J."/>
            <person name="Hall N."/>
            <person name="Lorenzi H."/>
            <person name="Caler E."/>
        </authorList>
    </citation>
    <scope>NUCLEOTIDE SEQUENCE [LARGE SCALE GENOMIC DNA]</scope>
    <source>
        <strain evidence="1 2">IP1</strain>
    </source>
</reference>
<keyword evidence="2" id="KW-1185">Reference proteome</keyword>
<dbReference type="EMBL" id="KB206527">
    <property type="protein sequence ID" value="ELP90199.1"/>
    <property type="molecule type" value="Genomic_DNA"/>
</dbReference>
<evidence type="ECO:0000313" key="1">
    <source>
        <dbReference type="EMBL" id="ELP90199.1"/>
    </source>
</evidence>
<protein>
    <submittedName>
        <fullName evidence="1">Uncharacterized protein</fullName>
    </submittedName>
</protein>
<evidence type="ECO:0000313" key="2">
    <source>
        <dbReference type="Proteomes" id="UP000014680"/>
    </source>
</evidence>
<dbReference type="VEuPathDB" id="AmoebaDB:EIN_482630"/>
<dbReference type="Proteomes" id="UP000014680">
    <property type="component" value="Unassembled WGS sequence"/>
</dbReference>
<gene>
    <name evidence="1" type="ORF">EIN_482630</name>
</gene>
<accession>A0A0A1UAI8</accession>
<dbReference type="GeneID" id="14889180"/>
<proteinExistence type="predicted"/>
<dbReference type="RefSeq" id="XP_004256970.1">
    <property type="nucleotide sequence ID" value="XM_004256922.1"/>
</dbReference>
<organism evidence="1 2">
    <name type="scientific">Entamoeba invadens IP1</name>
    <dbReference type="NCBI Taxonomy" id="370355"/>
    <lineage>
        <taxon>Eukaryota</taxon>
        <taxon>Amoebozoa</taxon>
        <taxon>Evosea</taxon>
        <taxon>Archamoebae</taxon>
        <taxon>Mastigamoebida</taxon>
        <taxon>Entamoebidae</taxon>
        <taxon>Entamoeba</taxon>
    </lineage>
</organism>
<name>A0A0A1UAI8_ENTIV</name>
<dbReference type="KEGG" id="eiv:EIN_482630"/>